<dbReference type="SUPFAM" id="SSF140996">
    <property type="entry name" value="Hermes dimerisation domain"/>
    <property type="match status" value="1"/>
</dbReference>
<dbReference type="Bgee" id="ENSLACG00000013293">
    <property type="expression patterns" value="Expressed in post-anal tail muscle and 6 other cell types or tissues"/>
</dbReference>
<dbReference type="GO" id="GO:0008270">
    <property type="term" value="F:zinc ion binding"/>
    <property type="evidence" value="ECO:0007669"/>
    <property type="project" value="UniProtKB-KW"/>
</dbReference>
<dbReference type="eggNOG" id="KOG1121">
    <property type="taxonomic scope" value="Eukaryota"/>
</dbReference>
<dbReference type="PANTHER" id="PTHR46169">
    <property type="entry name" value="DNA REPLICATION-RELATED ELEMENT FACTOR, ISOFORM A"/>
    <property type="match status" value="1"/>
</dbReference>
<reference evidence="11" key="1">
    <citation type="submission" date="2011-08" db="EMBL/GenBank/DDBJ databases">
        <title>The draft genome of Latimeria chalumnae.</title>
        <authorList>
            <person name="Di Palma F."/>
            <person name="Alfoldi J."/>
            <person name="Johnson J."/>
            <person name="Berlin A."/>
            <person name="Gnerre S."/>
            <person name="Jaffe D."/>
            <person name="MacCallum I."/>
            <person name="Young S."/>
            <person name="Walker B.J."/>
            <person name="Lander E."/>
            <person name="Lindblad-Toh K."/>
        </authorList>
    </citation>
    <scope>NUCLEOTIDE SEQUENCE [LARGE SCALE GENOMIC DNA]</scope>
    <source>
        <strain evidence="11">Wild caught</strain>
    </source>
</reference>
<keyword evidence="4" id="KW-0862">Zinc</keyword>
<evidence type="ECO:0000256" key="6">
    <source>
        <dbReference type="ARBA" id="ARBA00023242"/>
    </source>
</evidence>
<dbReference type="SMART" id="SM00614">
    <property type="entry name" value="ZnF_BED"/>
    <property type="match status" value="1"/>
</dbReference>
<dbReference type="Proteomes" id="UP000008672">
    <property type="component" value="Unassembled WGS sequence"/>
</dbReference>
<dbReference type="InterPro" id="IPR003656">
    <property type="entry name" value="Znf_BED"/>
</dbReference>
<feature type="region of interest" description="Disordered" evidence="8">
    <location>
        <begin position="487"/>
        <end position="511"/>
    </location>
</feature>
<dbReference type="HOGENOM" id="CLU_009123_12_2_1"/>
<dbReference type="GeneTree" id="ENSGT00940000158431"/>
<dbReference type="InterPro" id="IPR052717">
    <property type="entry name" value="Vacuolar_transposase_reg"/>
</dbReference>
<dbReference type="GO" id="GO:0003677">
    <property type="term" value="F:DNA binding"/>
    <property type="evidence" value="ECO:0007669"/>
    <property type="project" value="UniProtKB-KW"/>
</dbReference>
<evidence type="ECO:0000256" key="1">
    <source>
        <dbReference type="ARBA" id="ARBA00004123"/>
    </source>
</evidence>
<sequence length="621" mass="71189">QELQPIQYNVQIIKIDRRKSKVWNYYTKLGDTFVECTVCNRQLSFHNSTTTMREHLVRKHGIRDNSIPQVKEDQALESEYSGQETLTKKPRQMVPDSNLYNPTSCVDKRADRISDLVLEMIFRDLHPLSVVEEKGFRLLVGSLEPSLKLPSVTQLSSMLWHKYNVVKQHLEHYLHTAQSIVLCMDIWTAHINQMYLTVTAHFIDYDWNLTRCILDTRLLPEAKLKDNLGEILCCTLMEFGLSSKSTFCVLHDNIFNMLATFQCLEDLYGWKSTCCSAHMLHLCVKAGLEVEQVQQALIVARDIVGYFQHDSQAAASLNSKLEAVSKAKIRLTMDVPSRWITTIEMCEQLLDLKWAITSVLEEQATGRPMFQNLADHQWKLLQDTVVVLRTIRIATAFLSEEQNVSVSSLMPCLYGVMSAIGQQMTEPSGILKTFITKIRSEIKRRWHMSDDEKMVESPAIIASFLDPRFKEMRFLTSDIRSELHKKVKNMLSRPSASPSPTSSHSSLALTENDKLKSGQPLNIYDILLGEDPTESMPEIHQQLENYIVEPLCKRSTNPLDWWRNNEHRFPAVAKLARQYLAVPAMAITAERAFASKENTLEQRRSALSSEHLGQILFLNQN</sequence>
<evidence type="ECO:0000313" key="10">
    <source>
        <dbReference type="Ensembl" id="ENSLACP00000015105.1"/>
    </source>
</evidence>
<dbReference type="AlphaFoldDB" id="H3AZN4"/>
<keyword evidence="2" id="KW-0479">Metal-binding</keyword>
<dbReference type="Pfam" id="PF05699">
    <property type="entry name" value="Dimer_Tnp_hAT"/>
    <property type="match status" value="1"/>
</dbReference>
<feature type="domain" description="BED-type" evidence="9">
    <location>
        <begin position="17"/>
        <end position="67"/>
    </location>
</feature>
<dbReference type="Pfam" id="PF02892">
    <property type="entry name" value="zf-BED"/>
    <property type="match status" value="1"/>
</dbReference>
<proteinExistence type="predicted"/>
<dbReference type="SUPFAM" id="SSF57667">
    <property type="entry name" value="beta-beta-alpha zinc fingers"/>
    <property type="match status" value="1"/>
</dbReference>
<dbReference type="SUPFAM" id="SSF53098">
    <property type="entry name" value="Ribonuclease H-like"/>
    <property type="match status" value="1"/>
</dbReference>
<dbReference type="GO" id="GO:0046983">
    <property type="term" value="F:protein dimerization activity"/>
    <property type="evidence" value="ECO:0007669"/>
    <property type="project" value="InterPro"/>
</dbReference>
<dbReference type="InterPro" id="IPR008906">
    <property type="entry name" value="HATC_C_dom"/>
</dbReference>
<keyword evidence="11" id="KW-1185">Reference proteome</keyword>
<evidence type="ECO:0000256" key="7">
    <source>
        <dbReference type="PROSITE-ProRule" id="PRU00027"/>
    </source>
</evidence>
<accession>H3AZN4</accession>
<dbReference type="PANTHER" id="PTHR46169:SF9">
    <property type="entry name" value="SI:DKEYP-117B8.4"/>
    <property type="match status" value="1"/>
</dbReference>
<evidence type="ECO:0000256" key="5">
    <source>
        <dbReference type="ARBA" id="ARBA00023125"/>
    </source>
</evidence>
<name>H3AZN4_LATCH</name>
<feature type="compositionally biased region" description="Low complexity" evidence="8">
    <location>
        <begin position="492"/>
        <end position="506"/>
    </location>
</feature>
<evidence type="ECO:0000256" key="8">
    <source>
        <dbReference type="SAM" id="MobiDB-lite"/>
    </source>
</evidence>
<reference evidence="10" key="2">
    <citation type="submission" date="2025-08" db="UniProtKB">
        <authorList>
            <consortium name="Ensembl"/>
        </authorList>
    </citation>
    <scope>IDENTIFICATION</scope>
</reference>
<dbReference type="EMBL" id="AFYH01009860">
    <property type="status" value="NOT_ANNOTATED_CDS"/>
    <property type="molecule type" value="Genomic_DNA"/>
</dbReference>
<evidence type="ECO:0000256" key="4">
    <source>
        <dbReference type="ARBA" id="ARBA00022833"/>
    </source>
</evidence>
<reference evidence="10" key="3">
    <citation type="submission" date="2025-09" db="UniProtKB">
        <authorList>
            <consortium name="Ensembl"/>
        </authorList>
    </citation>
    <scope>IDENTIFICATION</scope>
</reference>
<comment type="subcellular location">
    <subcellularLocation>
        <location evidence="1">Nucleus</location>
    </subcellularLocation>
</comment>
<keyword evidence="6" id="KW-0539">Nucleus</keyword>
<dbReference type="OMA" id="NLSIEMW"/>
<keyword evidence="3 7" id="KW-0863">Zinc-finger</keyword>
<evidence type="ECO:0000256" key="3">
    <source>
        <dbReference type="ARBA" id="ARBA00022771"/>
    </source>
</evidence>
<dbReference type="GO" id="GO:0006357">
    <property type="term" value="P:regulation of transcription by RNA polymerase II"/>
    <property type="evidence" value="ECO:0007669"/>
    <property type="project" value="TreeGrafter"/>
</dbReference>
<dbReference type="InterPro" id="IPR036236">
    <property type="entry name" value="Znf_C2H2_sf"/>
</dbReference>
<dbReference type="InterPro" id="IPR012337">
    <property type="entry name" value="RNaseH-like_sf"/>
</dbReference>
<organism evidence="10 11">
    <name type="scientific">Latimeria chalumnae</name>
    <name type="common">Coelacanth</name>
    <dbReference type="NCBI Taxonomy" id="7897"/>
    <lineage>
        <taxon>Eukaryota</taxon>
        <taxon>Metazoa</taxon>
        <taxon>Chordata</taxon>
        <taxon>Craniata</taxon>
        <taxon>Vertebrata</taxon>
        <taxon>Euteleostomi</taxon>
        <taxon>Coelacanthiformes</taxon>
        <taxon>Coelacanthidae</taxon>
        <taxon>Latimeria</taxon>
    </lineage>
</organism>
<keyword evidence="5" id="KW-0238">DNA-binding</keyword>
<dbReference type="InParanoid" id="H3AZN4"/>
<dbReference type="PROSITE" id="PS50808">
    <property type="entry name" value="ZF_BED"/>
    <property type="match status" value="1"/>
</dbReference>
<evidence type="ECO:0000259" key="9">
    <source>
        <dbReference type="PROSITE" id="PS50808"/>
    </source>
</evidence>
<dbReference type="Ensembl" id="ENSLACT00000015211.1">
    <property type="protein sequence ID" value="ENSLACP00000015105.1"/>
    <property type="gene ID" value="ENSLACG00000013293.1"/>
</dbReference>
<evidence type="ECO:0000256" key="2">
    <source>
        <dbReference type="ARBA" id="ARBA00022723"/>
    </source>
</evidence>
<protein>
    <submittedName>
        <fullName evidence="10">Zinc finger BED-type containing 4-like 2</fullName>
    </submittedName>
</protein>
<evidence type="ECO:0000313" key="11">
    <source>
        <dbReference type="Proteomes" id="UP000008672"/>
    </source>
</evidence>
<dbReference type="GO" id="GO:0005634">
    <property type="term" value="C:nucleus"/>
    <property type="evidence" value="ECO:0007669"/>
    <property type="project" value="UniProtKB-SubCell"/>
</dbReference>